<dbReference type="PANTHER" id="PTHR12192">
    <property type="entry name" value="CATION TRANSPORT PROTEIN CHAC-RELATED"/>
    <property type="match status" value="1"/>
</dbReference>
<gene>
    <name evidence="3" type="ORF">INT46_001298</name>
</gene>
<dbReference type="InterPro" id="IPR036568">
    <property type="entry name" value="GGCT-like_sf"/>
</dbReference>
<evidence type="ECO:0000256" key="1">
    <source>
        <dbReference type="ARBA" id="ARBA00012344"/>
    </source>
</evidence>
<accession>A0A8H7QW68</accession>
<protein>
    <recommendedName>
        <fullName evidence="1">glutathione-specific gamma-glutamylcyclotransferase</fullName>
        <ecNumber evidence="1">4.3.2.7</ecNumber>
    </recommendedName>
</protein>
<keyword evidence="4" id="KW-1185">Reference proteome</keyword>
<dbReference type="CDD" id="cd06661">
    <property type="entry name" value="GGCT_like"/>
    <property type="match status" value="1"/>
</dbReference>
<keyword evidence="2" id="KW-0456">Lyase</keyword>
<dbReference type="GO" id="GO:0005737">
    <property type="term" value="C:cytoplasm"/>
    <property type="evidence" value="ECO:0007669"/>
    <property type="project" value="TreeGrafter"/>
</dbReference>
<comment type="caution">
    <text evidence="3">The sequence shown here is derived from an EMBL/GenBank/DDBJ whole genome shotgun (WGS) entry which is preliminary data.</text>
</comment>
<dbReference type="GO" id="GO:0061928">
    <property type="term" value="F:glutathione specific gamma-glutamylcyclotransferase activity"/>
    <property type="evidence" value="ECO:0007669"/>
    <property type="project" value="UniProtKB-EC"/>
</dbReference>
<evidence type="ECO:0000313" key="3">
    <source>
        <dbReference type="EMBL" id="KAG2198691.1"/>
    </source>
</evidence>
<dbReference type="SUPFAM" id="SSF110857">
    <property type="entry name" value="Gamma-glutamyl cyclotransferase-like"/>
    <property type="match status" value="1"/>
</dbReference>
<dbReference type="InterPro" id="IPR013024">
    <property type="entry name" value="GGCT-like"/>
</dbReference>
<proteinExistence type="predicted"/>
<name>A0A8H7QW68_9FUNG</name>
<dbReference type="Proteomes" id="UP000650833">
    <property type="component" value="Unassembled WGS sequence"/>
</dbReference>
<dbReference type="GO" id="GO:0006751">
    <property type="term" value="P:glutathione catabolic process"/>
    <property type="evidence" value="ECO:0007669"/>
    <property type="project" value="InterPro"/>
</dbReference>
<reference evidence="3" key="1">
    <citation type="submission" date="2020-12" db="EMBL/GenBank/DDBJ databases">
        <title>Metabolic potential, ecology and presence of endohyphal bacteria is reflected in genomic diversity of Mucoromycotina.</title>
        <authorList>
            <person name="Muszewska A."/>
            <person name="Okrasinska A."/>
            <person name="Steczkiewicz K."/>
            <person name="Drgas O."/>
            <person name="Orlowska M."/>
            <person name="Perlinska-Lenart U."/>
            <person name="Aleksandrzak-Piekarczyk T."/>
            <person name="Szatraj K."/>
            <person name="Zielenkiewicz U."/>
            <person name="Pilsyk S."/>
            <person name="Malc E."/>
            <person name="Mieczkowski P."/>
            <person name="Kruszewska J.S."/>
            <person name="Biernat P."/>
            <person name="Pawlowska J."/>
        </authorList>
    </citation>
    <scope>NUCLEOTIDE SEQUENCE</scope>
    <source>
        <strain evidence="3">CBS 226.32</strain>
    </source>
</reference>
<dbReference type="Pfam" id="PF04752">
    <property type="entry name" value="ChaC"/>
    <property type="match status" value="1"/>
</dbReference>
<dbReference type="Gene3D" id="3.10.490.10">
    <property type="entry name" value="Gamma-glutamyl cyclotransferase-like"/>
    <property type="match status" value="1"/>
</dbReference>
<evidence type="ECO:0000256" key="2">
    <source>
        <dbReference type="ARBA" id="ARBA00023239"/>
    </source>
</evidence>
<dbReference type="EMBL" id="JAEPRC010000380">
    <property type="protein sequence ID" value="KAG2198691.1"/>
    <property type="molecule type" value="Genomic_DNA"/>
</dbReference>
<evidence type="ECO:0000313" key="4">
    <source>
        <dbReference type="Proteomes" id="UP000650833"/>
    </source>
</evidence>
<dbReference type="PANTHER" id="PTHR12192:SF2">
    <property type="entry name" value="GLUTATHIONE-SPECIFIC GAMMA-GLUTAMYLCYCLOTRANSFERASE 2"/>
    <property type="match status" value="1"/>
</dbReference>
<dbReference type="EC" id="4.3.2.7" evidence="1"/>
<sequence>MSTTTTTPQEDIVETIHDIQSSTKDSNTNTSHSDGIWVFGYGSLIWKPPIHYEQKQIGYIKNYVRRFWQHSEDHRGTPEKPGRVVTLIPYDEWKTIESVEGHDKVTWGVAFKIPSDDVEATRAYLDHREKNGYTVHTVDVFSLEDDKTPAVKNALVYIGTTDNEAYVGPAPADKIAQQIHDSYGPSGWNAEYLLNLAEALREISPGAKDDHLFELEGLVKKIIDDKQQ</sequence>
<organism evidence="3 4">
    <name type="scientific">Mucor plumbeus</name>
    <dbReference type="NCBI Taxonomy" id="97098"/>
    <lineage>
        <taxon>Eukaryota</taxon>
        <taxon>Fungi</taxon>
        <taxon>Fungi incertae sedis</taxon>
        <taxon>Mucoromycota</taxon>
        <taxon>Mucoromycotina</taxon>
        <taxon>Mucoromycetes</taxon>
        <taxon>Mucorales</taxon>
        <taxon>Mucorineae</taxon>
        <taxon>Mucoraceae</taxon>
        <taxon>Mucor</taxon>
    </lineage>
</organism>
<dbReference type="InterPro" id="IPR006840">
    <property type="entry name" value="ChaC"/>
</dbReference>
<dbReference type="AlphaFoldDB" id="A0A8H7QW68"/>
<dbReference type="OrthoDB" id="1933483at2759"/>